<comment type="caution">
    <text evidence="2">The sequence shown here is derived from an EMBL/GenBank/DDBJ whole genome shotgun (WGS) entry which is preliminary data.</text>
</comment>
<proteinExistence type="predicted"/>
<keyword evidence="1" id="KW-0472">Membrane</keyword>
<keyword evidence="1" id="KW-0812">Transmembrane</keyword>
<accession>A0A9P9ECY0</accession>
<dbReference type="AlphaFoldDB" id="A0A9P9ECY0"/>
<sequence>IISTGGGKSLIFILPIYYTSNGVMIIVTPLVALENDINAQYIKIDIDLYI</sequence>
<evidence type="ECO:0000256" key="1">
    <source>
        <dbReference type="SAM" id="Phobius"/>
    </source>
</evidence>
<evidence type="ECO:0000313" key="3">
    <source>
        <dbReference type="Proteomes" id="UP000717696"/>
    </source>
</evidence>
<protein>
    <recommendedName>
        <fullName evidence="4">DEAD/DEAH box helicase domain-containing protein</fullName>
    </recommendedName>
</protein>
<dbReference type="Gene3D" id="3.40.50.300">
    <property type="entry name" value="P-loop containing nucleotide triphosphate hydrolases"/>
    <property type="match status" value="1"/>
</dbReference>
<keyword evidence="3" id="KW-1185">Reference proteome</keyword>
<reference evidence="2" key="1">
    <citation type="journal article" date="2021" name="Nat. Commun.">
        <title>Genetic determinants of endophytism in the Arabidopsis root mycobiome.</title>
        <authorList>
            <person name="Mesny F."/>
            <person name="Miyauchi S."/>
            <person name="Thiergart T."/>
            <person name="Pickel B."/>
            <person name="Atanasova L."/>
            <person name="Karlsson M."/>
            <person name="Huettel B."/>
            <person name="Barry K.W."/>
            <person name="Haridas S."/>
            <person name="Chen C."/>
            <person name="Bauer D."/>
            <person name="Andreopoulos W."/>
            <person name="Pangilinan J."/>
            <person name="LaButti K."/>
            <person name="Riley R."/>
            <person name="Lipzen A."/>
            <person name="Clum A."/>
            <person name="Drula E."/>
            <person name="Henrissat B."/>
            <person name="Kohler A."/>
            <person name="Grigoriev I.V."/>
            <person name="Martin F.M."/>
            <person name="Hacquard S."/>
        </authorList>
    </citation>
    <scope>NUCLEOTIDE SEQUENCE</scope>
    <source>
        <strain evidence="2">MPI-CAGE-AT-0021</strain>
    </source>
</reference>
<gene>
    <name evidence="2" type="ORF">B0J13DRAFT_449730</name>
</gene>
<dbReference type="EMBL" id="JAGMUU010000016">
    <property type="protein sequence ID" value="KAH7137079.1"/>
    <property type="molecule type" value="Genomic_DNA"/>
</dbReference>
<feature type="transmembrane region" description="Helical" evidence="1">
    <location>
        <begin position="12"/>
        <end position="33"/>
    </location>
</feature>
<organism evidence="2 3">
    <name type="scientific">Dactylonectria estremocensis</name>
    <dbReference type="NCBI Taxonomy" id="1079267"/>
    <lineage>
        <taxon>Eukaryota</taxon>
        <taxon>Fungi</taxon>
        <taxon>Dikarya</taxon>
        <taxon>Ascomycota</taxon>
        <taxon>Pezizomycotina</taxon>
        <taxon>Sordariomycetes</taxon>
        <taxon>Hypocreomycetidae</taxon>
        <taxon>Hypocreales</taxon>
        <taxon>Nectriaceae</taxon>
        <taxon>Dactylonectria</taxon>
    </lineage>
</organism>
<name>A0A9P9ECY0_9HYPO</name>
<evidence type="ECO:0008006" key="4">
    <source>
        <dbReference type="Google" id="ProtNLM"/>
    </source>
</evidence>
<feature type="non-terminal residue" evidence="2">
    <location>
        <position position="1"/>
    </location>
</feature>
<dbReference type="SUPFAM" id="SSF52540">
    <property type="entry name" value="P-loop containing nucleoside triphosphate hydrolases"/>
    <property type="match status" value="1"/>
</dbReference>
<dbReference type="OrthoDB" id="4954242at2759"/>
<dbReference type="Proteomes" id="UP000717696">
    <property type="component" value="Unassembled WGS sequence"/>
</dbReference>
<keyword evidence="1" id="KW-1133">Transmembrane helix</keyword>
<dbReference type="InterPro" id="IPR027417">
    <property type="entry name" value="P-loop_NTPase"/>
</dbReference>
<evidence type="ECO:0000313" key="2">
    <source>
        <dbReference type="EMBL" id="KAH7137079.1"/>
    </source>
</evidence>